<feature type="domain" description="HTH araC/xylS-type" evidence="4">
    <location>
        <begin position="170"/>
        <end position="267"/>
    </location>
</feature>
<dbReference type="PROSITE" id="PS01124">
    <property type="entry name" value="HTH_ARAC_FAMILY_2"/>
    <property type="match status" value="1"/>
</dbReference>
<dbReference type="AlphaFoldDB" id="A0A934PAT5"/>
<reference evidence="5 6" key="1">
    <citation type="journal article" date="2021" name="Int. J. Syst. Evol. Microbiol.">
        <title>Streptococcus vicugnae sp. nov., isolated from faeces of alpacas (Vicugna pacos) and cattle (Bos taurus), Streptococcus zalophi sp. nov., and Streptococcus pacificus sp. nov., isolated from respiratory tract of California sea lions (Zalophus californianus).</title>
        <authorList>
            <person name="Volokhov D.V."/>
            <person name="Zagorodnyaya T.A."/>
            <person name="Shen Z."/>
            <person name="Blom J."/>
            <person name="Furtak V.A."/>
            <person name="Eisenberg T."/>
            <person name="Fan P."/>
            <person name="Jeong K.C."/>
            <person name="Gao Y."/>
            <person name="Zhang S."/>
            <person name="Amselle M."/>
        </authorList>
    </citation>
    <scope>NUCLEOTIDE SEQUENCE [LARGE SCALE GENOMIC DNA]</scope>
    <source>
        <strain evidence="6">CSL7508-lung</strain>
    </source>
</reference>
<keyword evidence="6" id="KW-1185">Reference proteome</keyword>
<dbReference type="InterPro" id="IPR009057">
    <property type="entry name" value="Homeodomain-like_sf"/>
</dbReference>
<evidence type="ECO:0000256" key="1">
    <source>
        <dbReference type="ARBA" id="ARBA00023015"/>
    </source>
</evidence>
<dbReference type="InterPro" id="IPR018060">
    <property type="entry name" value="HTH_AraC"/>
</dbReference>
<evidence type="ECO:0000259" key="4">
    <source>
        <dbReference type="PROSITE" id="PS01124"/>
    </source>
</evidence>
<dbReference type="PANTHER" id="PTHR46796">
    <property type="entry name" value="HTH-TYPE TRANSCRIPTIONAL ACTIVATOR RHAS-RELATED"/>
    <property type="match status" value="1"/>
</dbReference>
<protein>
    <submittedName>
        <fullName evidence="5">Helix-turn-helix domain-containing protein</fullName>
    </submittedName>
</protein>
<keyword evidence="1" id="KW-0805">Transcription regulation</keyword>
<dbReference type="RefSeq" id="WP_199567937.1">
    <property type="nucleotide sequence ID" value="NZ_JAENBP010000005.1"/>
</dbReference>
<evidence type="ECO:0000313" key="6">
    <source>
        <dbReference type="Proteomes" id="UP000644875"/>
    </source>
</evidence>
<dbReference type="Gene3D" id="1.10.10.60">
    <property type="entry name" value="Homeodomain-like"/>
    <property type="match status" value="1"/>
</dbReference>
<name>A0A934PAT5_9STRE</name>
<evidence type="ECO:0000256" key="3">
    <source>
        <dbReference type="ARBA" id="ARBA00023163"/>
    </source>
</evidence>
<keyword evidence="2" id="KW-0238">DNA-binding</keyword>
<gene>
    <name evidence="5" type="ORF">JHK64_05185</name>
</gene>
<dbReference type="Proteomes" id="UP000644875">
    <property type="component" value="Unassembled WGS sequence"/>
</dbReference>
<dbReference type="EMBL" id="JAENBP010000005">
    <property type="protein sequence ID" value="MBJ8350023.1"/>
    <property type="molecule type" value="Genomic_DNA"/>
</dbReference>
<evidence type="ECO:0000313" key="5">
    <source>
        <dbReference type="EMBL" id="MBJ8350023.1"/>
    </source>
</evidence>
<dbReference type="GO" id="GO:0043565">
    <property type="term" value="F:sequence-specific DNA binding"/>
    <property type="evidence" value="ECO:0007669"/>
    <property type="project" value="InterPro"/>
</dbReference>
<accession>A0A934PAT5</accession>
<evidence type="ECO:0000256" key="2">
    <source>
        <dbReference type="ARBA" id="ARBA00023125"/>
    </source>
</evidence>
<dbReference type="SUPFAM" id="SSF46689">
    <property type="entry name" value="Homeodomain-like"/>
    <property type="match status" value="1"/>
</dbReference>
<dbReference type="GO" id="GO:0003700">
    <property type="term" value="F:DNA-binding transcription factor activity"/>
    <property type="evidence" value="ECO:0007669"/>
    <property type="project" value="InterPro"/>
</dbReference>
<organism evidence="5 6">
    <name type="scientific">Streptococcus zalophi</name>
    <dbReference type="NCBI Taxonomy" id="640031"/>
    <lineage>
        <taxon>Bacteria</taxon>
        <taxon>Bacillati</taxon>
        <taxon>Bacillota</taxon>
        <taxon>Bacilli</taxon>
        <taxon>Lactobacillales</taxon>
        <taxon>Streptococcaceae</taxon>
        <taxon>Streptococcus</taxon>
    </lineage>
</organism>
<sequence length="268" mass="31154">MNLSLNQKKELFAPQVQPWIEKKTEHYQSTLVKLNLKSVKSFAVLSQFNNPQHKLEIYPDSCPKLLISLDKTNNKSLLIGARDHLGTVELHPQSDVFLASLYSYYGTKNWKIKTAESFNQIIELSDALEQAEILEFQLLQANSFEERVNLIKNFYLLHMTDFDYDVGIAEYAALYLNKHFNDVKINKLVESIGYSRRHIENQFKLINGVSLKKYSSIYRFQKALKVMFDKEMSNADIAQKMGYFDESHLIKDFHSYTGLSPLKLVSMY</sequence>
<keyword evidence="3" id="KW-0804">Transcription</keyword>
<proteinExistence type="predicted"/>
<comment type="caution">
    <text evidence="5">The sequence shown here is derived from an EMBL/GenBank/DDBJ whole genome shotgun (WGS) entry which is preliminary data.</text>
</comment>
<dbReference type="Pfam" id="PF12833">
    <property type="entry name" value="HTH_18"/>
    <property type="match status" value="1"/>
</dbReference>
<dbReference type="SMART" id="SM00342">
    <property type="entry name" value="HTH_ARAC"/>
    <property type="match status" value="1"/>
</dbReference>
<dbReference type="InterPro" id="IPR050204">
    <property type="entry name" value="AraC_XylS_family_regulators"/>
</dbReference>